<dbReference type="Gene3D" id="1.10.1140.10">
    <property type="entry name" value="Bovine Mitochondrial F1-atpase, Atp Synthase Beta Chain, Chain D, domain 3"/>
    <property type="match status" value="1"/>
</dbReference>
<dbReference type="InterPro" id="IPR003593">
    <property type="entry name" value="AAA+_ATPase"/>
</dbReference>
<protein>
    <submittedName>
        <fullName evidence="12">F0F1 ATP synthase subunit beta</fullName>
    </submittedName>
</protein>
<evidence type="ECO:0000256" key="3">
    <source>
        <dbReference type="ARBA" id="ARBA00022448"/>
    </source>
</evidence>
<dbReference type="EMBL" id="PCXU01000013">
    <property type="protein sequence ID" value="PIR43721.1"/>
    <property type="molecule type" value="Genomic_DNA"/>
</dbReference>
<dbReference type="Pfam" id="PF00006">
    <property type="entry name" value="ATP-synt_ab"/>
    <property type="match status" value="1"/>
</dbReference>
<dbReference type="Gene3D" id="3.40.50.300">
    <property type="entry name" value="P-loop containing nucleotide triphosphate hydrolases"/>
    <property type="match status" value="1"/>
</dbReference>
<dbReference type="GO" id="GO:0005524">
    <property type="term" value="F:ATP binding"/>
    <property type="evidence" value="ECO:0007669"/>
    <property type="project" value="UniProtKB-KW"/>
</dbReference>
<proteinExistence type="inferred from homology"/>
<dbReference type="Proteomes" id="UP000230214">
    <property type="component" value="Unassembled WGS sequence"/>
</dbReference>
<gene>
    <name evidence="12" type="ORF">COV24_01555</name>
</gene>
<comment type="subcellular location">
    <subcellularLocation>
        <location evidence="1">Membrane</location>
    </subcellularLocation>
</comment>
<dbReference type="PANTHER" id="PTHR15184">
    <property type="entry name" value="ATP SYNTHASE"/>
    <property type="match status" value="1"/>
</dbReference>
<evidence type="ECO:0000313" key="12">
    <source>
        <dbReference type="EMBL" id="PIR43721.1"/>
    </source>
</evidence>
<reference evidence="12 13" key="1">
    <citation type="submission" date="2017-09" db="EMBL/GenBank/DDBJ databases">
        <title>Depth-based differentiation of microbial function through sediment-hosted aquifers and enrichment of novel symbionts in the deep terrestrial subsurface.</title>
        <authorList>
            <person name="Probst A.J."/>
            <person name="Ladd B."/>
            <person name="Jarett J.K."/>
            <person name="Geller-Mcgrath D.E."/>
            <person name="Sieber C.M."/>
            <person name="Emerson J.B."/>
            <person name="Anantharaman K."/>
            <person name="Thomas B.C."/>
            <person name="Malmstrom R."/>
            <person name="Stieglmeier M."/>
            <person name="Klingl A."/>
            <person name="Woyke T."/>
            <person name="Ryan C.M."/>
            <person name="Banfield J.F."/>
        </authorList>
    </citation>
    <scope>NUCLEOTIDE SEQUENCE [LARGE SCALE GENOMIC DNA]</scope>
    <source>
        <strain evidence="12">CG10_big_fil_rev_8_21_14_0_10_32_10</strain>
    </source>
</reference>
<dbReference type="InterPro" id="IPR036121">
    <property type="entry name" value="ATPase_F1/V1/A1_a/bsu_N_sf"/>
</dbReference>
<dbReference type="SMART" id="SM00382">
    <property type="entry name" value="AAA"/>
    <property type="match status" value="1"/>
</dbReference>
<keyword evidence="7" id="KW-0406">Ion transport</keyword>
<keyword evidence="10" id="KW-0066">ATP synthesis</keyword>
<name>A0A2H0RB15_UNCKA</name>
<dbReference type="InterPro" id="IPR027417">
    <property type="entry name" value="P-loop_NTPase"/>
</dbReference>
<keyword evidence="4" id="KW-0547">Nucleotide-binding</keyword>
<keyword evidence="3" id="KW-0813">Transport</keyword>
<keyword evidence="8" id="KW-0472">Membrane</keyword>
<dbReference type="SUPFAM" id="SSF47917">
    <property type="entry name" value="C-terminal domain of alpha and beta subunits of F1 ATP synthase"/>
    <property type="match status" value="1"/>
</dbReference>
<sequence length="453" mass="50273">MKKFVGNIKSIKGGVVEVTCGSFIPSIHSIVCSENEKVNFEVIERKSTKSFNAIALNSLVGVPRGSKIYEKDKIFSVKVSNKILGRVFDIFGDPIDNKKFVATKSIPIYKNNTNTGYKIQKNRILETGVKVIDLLAPIRSGDKVGLFGGAGVGKTILITELMHNISLKDKGYSIFIGVGERVREGNDLYLTLKDTDVLKNTVLYFGEMHKMPGVRARVGLSGVTAAEYLRDQTDKDIFVFVDNIFRYAMAGMEVGAVLGKVPSELGYQATLDKEVSMFEERIQSSDKSSLTSIQAVYVPADDITDPAVVSIFSHLDTSLVLSRGIAEKGIYPAVDVLRTNSVTLDKEIVGDKHYNIAFKVKEIFQKYEELSHIISILGIEELSRKDRDIAKRAERLQRFLTQPMFVTESFTNKKGCYVPLEKTIEGCEKIVNGDTDDIELDSLYMIGDLSSIL</sequence>
<feature type="domain" description="AAA+ ATPase" evidence="11">
    <location>
        <begin position="140"/>
        <end position="326"/>
    </location>
</feature>
<evidence type="ECO:0000256" key="1">
    <source>
        <dbReference type="ARBA" id="ARBA00004370"/>
    </source>
</evidence>
<evidence type="ECO:0000256" key="2">
    <source>
        <dbReference type="ARBA" id="ARBA00008936"/>
    </source>
</evidence>
<accession>A0A2H0RB15</accession>
<evidence type="ECO:0000313" key="13">
    <source>
        <dbReference type="Proteomes" id="UP000230214"/>
    </source>
</evidence>
<dbReference type="InterPro" id="IPR050053">
    <property type="entry name" value="ATPase_alpha/beta_chains"/>
</dbReference>
<organism evidence="12 13">
    <name type="scientific">candidate division WWE3 bacterium CG10_big_fil_rev_8_21_14_0_10_32_10</name>
    <dbReference type="NCBI Taxonomy" id="1975090"/>
    <lineage>
        <taxon>Bacteria</taxon>
        <taxon>Katanobacteria</taxon>
    </lineage>
</organism>
<keyword evidence="9" id="KW-0139">CF(1)</keyword>
<comment type="similarity">
    <text evidence="2">Belongs to the ATPase alpha/beta chains family.</text>
</comment>
<dbReference type="NCBIfam" id="TIGR01039">
    <property type="entry name" value="atpD"/>
    <property type="match status" value="1"/>
</dbReference>
<comment type="caution">
    <text evidence="12">The sequence shown here is derived from an EMBL/GenBank/DDBJ whole genome shotgun (WGS) entry which is preliminary data.</text>
</comment>
<evidence type="ECO:0000256" key="4">
    <source>
        <dbReference type="ARBA" id="ARBA00022741"/>
    </source>
</evidence>
<dbReference type="Gene3D" id="2.40.10.170">
    <property type="match status" value="1"/>
</dbReference>
<evidence type="ECO:0000256" key="10">
    <source>
        <dbReference type="ARBA" id="ARBA00023310"/>
    </source>
</evidence>
<keyword evidence="6" id="KW-1278">Translocase</keyword>
<evidence type="ECO:0000256" key="5">
    <source>
        <dbReference type="ARBA" id="ARBA00022840"/>
    </source>
</evidence>
<evidence type="ECO:0000256" key="6">
    <source>
        <dbReference type="ARBA" id="ARBA00022967"/>
    </source>
</evidence>
<dbReference type="Pfam" id="PF22919">
    <property type="entry name" value="ATP-synt_VA_C"/>
    <property type="match status" value="1"/>
</dbReference>
<dbReference type="PANTHER" id="PTHR15184:SF71">
    <property type="entry name" value="ATP SYNTHASE SUBUNIT BETA, MITOCHONDRIAL"/>
    <property type="match status" value="1"/>
</dbReference>
<evidence type="ECO:0000259" key="11">
    <source>
        <dbReference type="SMART" id="SM00382"/>
    </source>
</evidence>
<dbReference type="InterPro" id="IPR005722">
    <property type="entry name" value="ATP_synth_F1_bsu"/>
</dbReference>
<dbReference type="SUPFAM" id="SSF52540">
    <property type="entry name" value="P-loop containing nucleoside triphosphate hydrolases"/>
    <property type="match status" value="1"/>
</dbReference>
<evidence type="ECO:0000256" key="8">
    <source>
        <dbReference type="ARBA" id="ARBA00023136"/>
    </source>
</evidence>
<keyword evidence="5" id="KW-0067">ATP-binding</keyword>
<dbReference type="GO" id="GO:0046933">
    <property type="term" value="F:proton-transporting ATP synthase activity, rotational mechanism"/>
    <property type="evidence" value="ECO:0007669"/>
    <property type="project" value="InterPro"/>
</dbReference>
<dbReference type="InterPro" id="IPR055190">
    <property type="entry name" value="ATP-synt_VA_C"/>
</dbReference>
<evidence type="ECO:0000256" key="7">
    <source>
        <dbReference type="ARBA" id="ARBA00023065"/>
    </source>
</evidence>
<dbReference type="GO" id="GO:0045259">
    <property type="term" value="C:proton-transporting ATP synthase complex"/>
    <property type="evidence" value="ECO:0007669"/>
    <property type="project" value="UniProtKB-KW"/>
</dbReference>
<dbReference type="AlphaFoldDB" id="A0A2H0RB15"/>
<dbReference type="SUPFAM" id="SSF50615">
    <property type="entry name" value="N-terminal domain of alpha and beta subunits of F1 ATP synthase"/>
    <property type="match status" value="1"/>
</dbReference>
<evidence type="ECO:0000256" key="9">
    <source>
        <dbReference type="ARBA" id="ARBA00023196"/>
    </source>
</evidence>
<dbReference type="InterPro" id="IPR024034">
    <property type="entry name" value="ATPase_F1/V1_b/a_C"/>
</dbReference>
<dbReference type="InterPro" id="IPR000194">
    <property type="entry name" value="ATPase_F1/V1/A1_a/bsu_nucl-bd"/>
</dbReference>